<evidence type="ECO:0000259" key="2">
    <source>
        <dbReference type="PROSITE" id="PS50943"/>
    </source>
</evidence>
<dbReference type="Proteomes" id="UP000292685">
    <property type="component" value="Unassembled WGS sequence"/>
</dbReference>
<evidence type="ECO:0000313" key="3">
    <source>
        <dbReference type="EMBL" id="RZU60872.1"/>
    </source>
</evidence>
<dbReference type="CDD" id="cd00093">
    <property type="entry name" value="HTH_XRE"/>
    <property type="match status" value="1"/>
</dbReference>
<dbReference type="InterPro" id="IPR014710">
    <property type="entry name" value="RmlC-like_jellyroll"/>
</dbReference>
<gene>
    <name evidence="3" type="ORF">EV380_0423</name>
</gene>
<dbReference type="SUPFAM" id="SSF51182">
    <property type="entry name" value="RmlC-like cupins"/>
    <property type="match status" value="1"/>
</dbReference>
<dbReference type="Gene3D" id="2.60.120.10">
    <property type="entry name" value="Jelly Rolls"/>
    <property type="match status" value="1"/>
</dbReference>
<keyword evidence="1" id="KW-0238">DNA-binding</keyword>
<name>A0A4Q8A9W5_9MICC</name>
<organism evidence="3 4">
    <name type="scientific">Zhihengliuella halotolerans</name>
    <dbReference type="NCBI Taxonomy" id="370736"/>
    <lineage>
        <taxon>Bacteria</taxon>
        <taxon>Bacillati</taxon>
        <taxon>Actinomycetota</taxon>
        <taxon>Actinomycetes</taxon>
        <taxon>Micrococcales</taxon>
        <taxon>Micrococcaceae</taxon>
        <taxon>Zhihengliuella</taxon>
    </lineage>
</organism>
<dbReference type="PANTHER" id="PTHR46797:SF1">
    <property type="entry name" value="METHYLPHOSPHONATE SYNTHASE"/>
    <property type="match status" value="1"/>
</dbReference>
<dbReference type="InterPro" id="IPR013096">
    <property type="entry name" value="Cupin_2"/>
</dbReference>
<evidence type="ECO:0000313" key="4">
    <source>
        <dbReference type="Proteomes" id="UP000292685"/>
    </source>
</evidence>
<proteinExistence type="predicted"/>
<dbReference type="InterPro" id="IPR011051">
    <property type="entry name" value="RmlC_Cupin_sf"/>
</dbReference>
<dbReference type="PANTHER" id="PTHR46797">
    <property type="entry name" value="HTH-TYPE TRANSCRIPTIONAL REGULATOR"/>
    <property type="match status" value="1"/>
</dbReference>
<dbReference type="SUPFAM" id="SSF47413">
    <property type="entry name" value="lambda repressor-like DNA-binding domains"/>
    <property type="match status" value="1"/>
</dbReference>
<dbReference type="Pfam" id="PF07883">
    <property type="entry name" value="Cupin_2"/>
    <property type="match status" value="1"/>
</dbReference>
<evidence type="ECO:0000256" key="1">
    <source>
        <dbReference type="ARBA" id="ARBA00023125"/>
    </source>
</evidence>
<dbReference type="CDD" id="cd02209">
    <property type="entry name" value="cupin_XRE_C"/>
    <property type="match status" value="1"/>
</dbReference>
<keyword evidence="4" id="KW-1185">Reference proteome</keyword>
<dbReference type="InterPro" id="IPR001387">
    <property type="entry name" value="Cro/C1-type_HTH"/>
</dbReference>
<dbReference type="Pfam" id="PF01381">
    <property type="entry name" value="HTH_3"/>
    <property type="match status" value="1"/>
</dbReference>
<dbReference type="PROSITE" id="PS50943">
    <property type="entry name" value="HTH_CROC1"/>
    <property type="match status" value="1"/>
</dbReference>
<dbReference type="RefSeq" id="WP_102160565.1">
    <property type="nucleotide sequence ID" value="NZ_PGGT01000053.1"/>
</dbReference>
<dbReference type="Gene3D" id="1.10.260.40">
    <property type="entry name" value="lambda repressor-like DNA-binding domains"/>
    <property type="match status" value="1"/>
</dbReference>
<protein>
    <submittedName>
        <fullName evidence="3">XRE family transcriptional regulator</fullName>
    </submittedName>
</protein>
<feature type="domain" description="HTH cro/C1-type" evidence="2">
    <location>
        <begin position="15"/>
        <end position="66"/>
    </location>
</feature>
<dbReference type="InterPro" id="IPR010982">
    <property type="entry name" value="Lambda_DNA-bd_dom_sf"/>
</dbReference>
<dbReference type="OrthoDB" id="9810578at2"/>
<dbReference type="EMBL" id="SHLA01000001">
    <property type="protein sequence ID" value="RZU60872.1"/>
    <property type="molecule type" value="Genomic_DNA"/>
</dbReference>
<reference evidence="3 4" key="1">
    <citation type="submission" date="2019-02" db="EMBL/GenBank/DDBJ databases">
        <title>Sequencing the genomes of 1000 actinobacteria strains.</title>
        <authorList>
            <person name="Klenk H.-P."/>
        </authorList>
    </citation>
    <scope>NUCLEOTIDE SEQUENCE [LARGE SCALE GENOMIC DNA]</scope>
    <source>
        <strain evidence="3 4">DSM 17364</strain>
    </source>
</reference>
<dbReference type="GO" id="GO:0003677">
    <property type="term" value="F:DNA binding"/>
    <property type="evidence" value="ECO:0007669"/>
    <property type="project" value="UniProtKB-KW"/>
</dbReference>
<dbReference type="GO" id="GO:0005829">
    <property type="term" value="C:cytosol"/>
    <property type="evidence" value="ECO:0007669"/>
    <property type="project" value="TreeGrafter"/>
</dbReference>
<accession>A0A4Q8A9W5</accession>
<dbReference type="InterPro" id="IPR050807">
    <property type="entry name" value="TransReg_Diox_bact_type"/>
</dbReference>
<dbReference type="SMART" id="SM00530">
    <property type="entry name" value="HTH_XRE"/>
    <property type="match status" value="1"/>
</dbReference>
<sequence length="184" mass="19263">MSTWAQSIGTRVTGIRTHRGLSLSRLAREAGVSKATLSGLEAGTGNPTLETIERLALALAIPVTDLLVSTERATRVVRAPRDAAPAERSVQLLARVAGIRDWEVWNLTMPPGASFQGVPHAPGTVELIRVAAGSLRAGPDDEPHDLHPGDLIEFAGDCLHRYVAGPAGADVVVSLGSSGDQARP</sequence>
<dbReference type="GO" id="GO:0003700">
    <property type="term" value="F:DNA-binding transcription factor activity"/>
    <property type="evidence" value="ECO:0007669"/>
    <property type="project" value="TreeGrafter"/>
</dbReference>
<dbReference type="AlphaFoldDB" id="A0A4Q8A9W5"/>
<comment type="caution">
    <text evidence="3">The sequence shown here is derived from an EMBL/GenBank/DDBJ whole genome shotgun (WGS) entry which is preliminary data.</text>
</comment>